<dbReference type="Gene3D" id="2.40.160.10">
    <property type="entry name" value="Porin"/>
    <property type="match status" value="1"/>
</dbReference>
<evidence type="ECO:0000256" key="1">
    <source>
        <dbReference type="SAM" id="SignalP"/>
    </source>
</evidence>
<feature type="chain" id="PRO_5015712513" description="Sulfate ABC transporter permease" evidence="1">
    <location>
        <begin position="21"/>
        <end position="348"/>
    </location>
</feature>
<dbReference type="AlphaFoldDB" id="A0A2T3N2V9"/>
<dbReference type="OrthoDB" id="197869at2"/>
<comment type="caution">
    <text evidence="2">The sequence shown here is derived from an EMBL/GenBank/DDBJ whole genome shotgun (WGS) entry which is preliminary data.</text>
</comment>
<evidence type="ECO:0000313" key="3">
    <source>
        <dbReference type="Proteomes" id="UP000240904"/>
    </source>
</evidence>
<proteinExistence type="predicted"/>
<evidence type="ECO:0008006" key="4">
    <source>
        <dbReference type="Google" id="ProtNLM"/>
    </source>
</evidence>
<reference evidence="2 3" key="1">
    <citation type="submission" date="2018-03" db="EMBL/GenBank/DDBJ databases">
        <title>Whole genome sequencing of Histamine producing bacteria.</title>
        <authorList>
            <person name="Butler K."/>
        </authorList>
    </citation>
    <scope>NUCLEOTIDE SEQUENCE [LARGE SCALE GENOMIC DNA]</scope>
    <source>
        <strain evidence="2 3">DSM 16190</strain>
    </source>
</reference>
<evidence type="ECO:0000313" key="2">
    <source>
        <dbReference type="EMBL" id="PSW06671.1"/>
    </source>
</evidence>
<dbReference type="EMBL" id="PYMC01000002">
    <property type="protein sequence ID" value="PSW06671.1"/>
    <property type="molecule type" value="Genomic_DNA"/>
</dbReference>
<organism evidence="2 3">
    <name type="scientific">Photobacterium lipolyticum</name>
    <dbReference type="NCBI Taxonomy" id="266810"/>
    <lineage>
        <taxon>Bacteria</taxon>
        <taxon>Pseudomonadati</taxon>
        <taxon>Pseudomonadota</taxon>
        <taxon>Gammaproteobacteria</taxon>
        <taxon>Vibrionales</taxon>
        <taxon>Vibrionaceae</taxon>
        <taxon>Photobacterium</taxon>
    </lineage>
</organism>
<keyword evidence="1" id="KW-0732">Signal</keyword>
<sequence length="348" mass="40211">MKKSFSLLLFIASIPFDSHAAIKITDNFSISGFGSASITQSDNKTPLFVHREVSDEVCYDCDTILGLQADLVITDVFNTSVQVVKRPQDDWSDPEVEWAYLAYNYNDWSFKGGRLRLPLFLASEYYYVGQAYNWARPPQEVYDSILGFTFYDGLAIQWDYYLSDEAIVTISPYYGFSKKYKTELGDDELVFDAERITGVSLEVNGFNYRVHAGYMYADFDMLPEPTYDRLSMYTLGAEYSFKQWLFMSELETDNLQTSWYLSSAYHFDQFTPYLVYGESHHRRKSNNITAGLRLDLTNSISINAEWQNIFMGQEDYNNGSMGQFIAPPILNNESKDVQLYTLMLNFVF</sequence>
<accession>A0A2T3N2V9</accession>
<dbReference type="Proteomes" id="UP000240904">
    <property type="component" value="Unassembled WGS sequence"/>
</dbReference>
<dbReference type="RefSeq" id="WP_107282035.1">
    <property type="nucleotide sequence ID" value="NZ_PYMC01000002.1"/>
</dbReference>
<protein>
    <recommendedName>
        <fullName evidence="4">Sulfate ABC transporter permease</fullName>
    </recommendedName>
</protein>
<gene>
    <name evidence="2" type="ORF">C9I89_03825</name>
</gene>
<feature type="signal peptide" evidence="1">
    <location>
        <begin position="1"/>
        <end position="20"/>
    </location>
</feature>
<keyword evidence="3" id="KW-1185">Reference proteome</keyword>
<dbReference type="SUPFAM" id="SSF56935">
    <property type="entry name" value="Porins"/>
    <property type="match status" value="1"/>
</dbReference>
<dbReference type="InterPro" id="IPR023614">
    <property type="entry name" value="Porin_dom_sf"/>
</dbReference>
<name>A0A2T3N2V9_9GAMM</name>